<organism evidence="5">
    <name type="scientific">Zea mays</name>
    <name type="common">Maize</name>
    <dbReference type="NCBI Taxonomy" id="4577"/>
    <lineage>
        <taxon>Eukaryota</taxon>
        <taxon>Viridiplantae</taxon>
        <taxon>Streptophyta</taxon>
        <taxon>Embryophyta</taxon>
        <taxon>Tracheophyta</taxon>
        <taxon>Spermatophyta</taxon>
        <taxon>Magnoliopsida</taxon>
        <taxon>Liliopsida</taxon>
        <taxon>Poales</taxon>
        <taxon>Poaceae</taxon>
        <taxon>PACMAD clade</taxon>
        <taxon>Panicoideae</taxon>
        <taxon>Andropogonodae</taxon>
        <taxon>Andropogoneae</taxon>
        <taxon>Tripsacinae</taxon>
        <taxon>Zea</taxon>
    </lineage>
</organism>
<dbReference type="EMBL" id="NCVQ01000003">
    <property type="protein sequence ID" value="PWZ36721.1"/>
    <property type="molecule type" value="Genomic_DNA"/>
</dbReference>
<evidence type="ECO:0000313" key="5">
    <source>
        <dbReference type="EMBL" id="PWZ36722.1"/>
    </source>
</evidence>
<sequence>MTRHNISKSLAVVLRARMQPNPISSPPPPTPPPPPTDPDPAAPLVASVSHWLHVSASAASPPPAALDSFSDGYRSLDLVGRREVLRSLAVDYDVPRARVRDLMKQYMSVTSAEPSGVDDVEAEEGKEGAASALYRMERGLRDALRPRYAGFLEAMNAQPGGLKLLAVLRADLLALLGEENVSALRALDSYLKEKLVTWLSPAALTLHQITWDDPASLLEKIVAYEVCDRLPVHLAWCSMNCYYGVSTDGFEFNYLGRTSNQESDRLEEKIGHWSPMLWVLPSSNTRAKLVYDCMFASILFVPGLSGINLGKFLLKRVIDMLRRDMPSVQNFATLSPIPGLMQWLLAKLASQIKLSEAESREGNSLGACSTFKESILLPDEERMIHDAIEQADGKQGIELLQDILKSRQWVKSDKLSAALKSPLMRLCARYLAREKKRGKALDAVANFHLQNGAMIERINWMADQSEKGIQQSGGIMVNYLYRLENIEEYALSYSSTGLIHSSPSLSEYLEPKDL</sequence>
<dbReference type="InterPro" id="IPR035372">
    <property type="entry name" value="MCD_N"/>
</dbReference>
<dbReference type="PANTHER" id="PTHR28641:SF1">
    <property type="entry name" value="MALONYL-COA DECARBOXYLASE, MITOCHONDRIAL"/>
    <property type="match status" value="1"/>
</dbReference>
<accession>A0A3L6FQJ2</accession>
<dbReference type="InterPro" id="IPR038351">
    <property type="entry name" value="MCD_N_sf"/>
</dbReference>
<gene>
    <name evidence="5" type="ORF">Zm00014a_027994</name>
</gene>
<reference evidence="5 6" key="1">
    <citation type="journal article" date="2018" name="Nat. Genet.">
        <title>Extensive intraspecific gene order and gene structural variations between Mo17 and other maize genomes.</title>
        <authorList>
            <person name="Sun S."/>
            <person name="Zhou Y."/>
            <person name="Chen J."/>
            <person name="Shi J."/>
            <person name="Zhao H."/>
            <person name="Zhao H."/>
            <person name="Song W."/>
            <person name="Zhang M."/>
            <person name="Cui Y."/>
            <person name="Dong X."/>
            <person name="Liu H."/>
            <person name="Ma X."/>
            <person name="Jiao Y."/>
            <person name="Wang B."/>
            <person name="Wei X."/>
            <person name="Stein J.C."/>
            <person name="Glaubitz J.C."/>
            <person name="Lu F."/>
            <person name="Yu G."/>
            <person name="Liang C."/>
            <person name="Fengler K."/>
            <person name="Li B."/>
            <person name="Rafalski A."/>
            <person name="Schnable P.S."/>
            <person name="Ware D.H."/>
            <person name="Buckler E.S."/>
            <person name="Lai J."/>
        </authorList>
    </citation>
    <scope>NUCLEOTIDE SEQUENCE [LARGE SCALE GENOMIC DNA]</scope>
    <source>
        <strain evidence="6">cv. Missouri 17</strain>
        <tissue evidence="5">Seedling</tissue>
    </source>
</reference>
<proteinExistence type="predicted"/>
<dbReference type="Gene3D" id="1.20.140.90">
    <property type="entry name" value="Malonyl-CoA decarboxylase, oligemerization domain"/>
    <property type="match status" value="1"/>
</dbReference>
<comment type="caution">
    <text evidence="5">The sequence shown here is derived from an EMBL/GenBank/DDBJ whole genome shotgun (WGS) entry which is preliminary data.</text>
</comment>
<evidence type="ECO:0000259" key="2">
    <source>
        <dbReference type="Pfam" id="PF05292"/>
    </source>
</evidence>
<dbReference type="EMBL" id="NCVQ01000003">
    <property type="protein sequence ID" value="PWZ36722.1"/>
    <property type="molecule type" value="Genomic_DNA"/>
</dbReference>
<feature type="domain" description="Malonyl-CoA decarboxylase C-terminal" evidence="2">
    <location>
        <begin position="302"/>
        <end position="481"/>
    </location>
</feature>
<evidence type="ECO:0000313" key="4">
    <source>
        <dbReference type="EMBL" id="PWZ36721.1"/>
    </source>
</evidence>
<dbReference type="InterPro" id="IPR042303">
    <property type="entry name" value="Malonyl_CoA_deC_C_sf"/>
</dbReference>
<dbReference type="Pfam" id="PF05292">
    <property type="entry name" value="MCD"/>
    <property type="match status" value="1"/>
</dbReference>
<feature type="region of interest" description="Disordered" evidence="1">
    <location>
        <begin position="16"/>
        <end position="43"/>
    </location>
</feature>
<dbReference type="InterPro" id="IPR007956">
    <property type="entry name" value="Malonyl_CoA_deC_C"/>
</dbReference>
<dbReference type="GO" id="GO:0006633">
    <property type="term" value="P:fatty acid biosynthetic process"/>
    <property type="evidence" value="ECO:0007669"/>
    <property type="project" value="InterPro"/>
</dbReference>
<dbReference type="AlphaFoldDB" id="A0A3L6FPG4"/>
<accession>A0A3L6FPG4</accession>
<feature type="domain" description="Malonyl-CoA decarboxylase N-terminal" evidence="3">
    <location>
        <begin position="132"/>
        <end position="198"/>
    </location>
</feature>
<name>A0A3L6FPG4_MAIZE</name>
<dbReference type="PANTHER" id="PTHR28641">
    <property type="match status" value="1"/>
</dbReference>
<protein>
    <submittedName>
        <fullName evidence="4">Malonyl-CoA decarboxylase, mitochondrial</fullName>
    </submittedName>
</protein>
<dbReference type="Proteomes" id="UP000251960">
    <property type="component" value="Chromosome 2"/>
</dbReference>
<evidence type="ECO:0000313" key="6">
    <source>
        <dbReference type="Proteomes" id="UP000251960"/>
    </source>
</evidence>
<feature type="compositionally biased region" description="Pro residues" evidence="1">
    <location>
        <begin position="23"/>
        <end position="41"/>
    </location>
</feature>
<dbReference type="ExpressionAtlas" id="A0A3L6FPG4">
    <property type="expression patterns" value="baseline and differential"/>
</dbReference>
<dbReference type="GO" id="GO:0050080">
    <property type="term" value="F:malonyl-CoA decarboxylase activity"/>
    <property type="evidence" value="ECO:0007669"/>
    <property type="project" value="InterPro"/>
</dbReference>
<dbReference type="InterPro" id="IPR038917">
    <property type="entry name" value="Malonyl_CoA_deC"/>
</dbReference>
<dbReference type="Gene3D" id="3.40.630.150">
    <property type="entry name" value="Malonyl-CoA decarboxylase, catalytic domain"/>
    <property type="match status" value="1"/>
</dbReference>
<dbReference type="Pfam" id="PF17408">
    <property type="entry name" value="MCD_N"/>
    <property type="match status" value="1"/>
</dbReference>
<evidence type="ECO:0000256" key="1">
    <source>
        <dbReference type="SAM" id="MobiDB-lite"/>
    </source>
</evidence>
<dbReference type="FunFam" id="1.20.140.90:FF:000002">
    <property type="entry name" value="Malonyl-CoA decarboxylase family protein"/>
    <property type="match status" value="1"/>
</dbReference>
<evidence type="ECO:0000259" key="3">
    <source>
        <dbReference type="Pfam" id="PF17408"/>
    </source>
</evidence>